<reference evidence="4" key="1">
    <citation type="submission" date="2025-08" db="UniProtKB">
        <authorList>
            <consortium name="RefSeq"/>
        </authorList>
    </citation>
    <scope>IDENTIFICATION</scope>
    <source>
        <tissue evidence="4">Spleen</tissue>
    </source>
</reference>
<feature type="compositionally biased region" description="Basic and acidic residues" evidence="1">
    <location>
        <begin position="505"/>
        <end position="517"/>
    </location>
</feature>
<organism evidence="3 4">
    <name type="scientific">Chrysochloris asiatica</name>
    <name type="common">Cape golden mole</name>
    <dbReference type="NCBI Taxonomy" id="185453"/>
    <lineage>
        <taxon>Eukaryota</taxon>
        <taxon>Metazoa</taxon>
        <taxon>Chordata</taxon>
        <taxon>Craniata</taxon>
        <taxon>Vertebrata</taxon>
        <taxon>Euteleostomi</taxon>
        <taxon>Mammalia</taxon>
        <taxon>Eutheria</taxon>
        <taxon>Afrotheria</taxon>
        <taxon>Chrysochloridae</taxon>
        <taxon>Chrysochlorinae</taxon>
        <taxon>Chrysochloris</taxon>
    </lineage>
</organism>
<dbReference type="Proteomes" id="UP000504623">
    <property type="component" value="Unplaced"/>
</dbReference>
<accession>A0A9B0X2Y2</accession>
<feature type="domain" description="Leucine-rich repeat-containing protein 37 N-terminal" evidence="2">
    <location>
        <begin position="449"/>
        <end position="513"/>
    </location>
</feature>
<name>A0A9B0X2Y2_CHRAS</name>
<feature type="region of interest" description="Disordered" evidence="1">
    <location>
        <begin position="177"/>
        <end position="349"/>
    </location>
</feature>
<evidence type="ECO:0000313" key="4">
    <source>
        <dbReference type="RefSeq" id="XP_006877863.1"/>
    </source>
</evidence>
<dbReference type="PANTHER" id="PTHR23045">
    <property type="entry name" value="LEUCINE-RICH REPEAT-CONTAINING PROTEIN 37A"/>
    <property type="match status" value="1"/>
</dbReference>
<feature type="region of interest" description="Disordered" evidence="1">
    <location>
        <begin position="364"/>
        <end position="527"/>
    </location>
</feature>
<evidence type="ECO:0000259" key="2">
    <source>
        <dbReference type="Pfam" id="PF15779"/>
    </source>
</evidence>
<gene>
    <name evidence="4" type="primary">LOC102841459</name>
</gene>
<proteinExistence type="predicted"/>
<dbReference type="OrthoDB" id="9635126at2759"/>
<dbReference type="Pfam" id="PF15779">
    <property type="entry name" value="LRRC37"/>
    <property type="match status" value="2"/>
</dbReference>
<evidence type="ECO:0000256" key="1">
    <source>
        <dbReference type="SAM" id="MobiDB-lite"/>
    </source>
</evidence>
<feature type="compositionally biased region" description="Polar residues" evidence="1">
    <location>
        <begin position="364"/>
        <end position="387"/>
    </location>
</feature>
<dbReference type="RefSeq" id="XP_006877863.1">
    <property type="nucleotide sequence ID" value="XM_006877801.1"/>
</dbReference>
<evidence type="ECO:0000313" key="3">
    <source>
        <dbReference type="Proteomes" id="UP000504623"/>
    </source>
</evidence>
<dbReference type="GeneID" id="102841459"/>
<feature type="compositionally biased region" description="Polar residues" evidence="1">
    <location>
        <begin position="336"/>
        <end position="346"/>
    </location>
</feature>
<feature type="compositionally biased region" description="Acidic residues" evidence="1">
    <location>
        <begin position="205"/>
        <end position="215"/>
    </location>
</feature>
<feature type="compositionally biased region" description="Polar residues" evidence="1">
    <location>
        <begin position="306"/>
        <end position="329"/>
    </location>
</feature>
<dbReference type="PANTHER" id="PTHR23045:SF20">
    <property type="entry name" value="LEUCINE-RICH REPEAT-CONTAINING PROTEIN 37 N-TERMINAL DOMAIN-CONTAINING PROTEIN"/>
    <property type="match status" value="1"/>
</dbReference>
<dbReference type="InterPro" id="IPR015753">
    <property type="entry name" value="LRRC37"/>
</dbReference>
<feature type="domain" description="Leucine-rich repeat-containing protein 37 N-terminal" evidence="2">
    <location>
        <begin position="304"/>
        <end position="375"/>
    </location>
</feature>
<dbReference type="InterPro" id="IPR032754">
    <property type="entry name" value="LRRC37_N"/>
</dbReference>
<protein>
    <submittedName>
        <fullName evidence="4">Leucine-rich repeat-containing protein 37B-like</fullName>
    </submittedName>
</protein>
<keyword evidence="3" id="KW-1185">Reference proteome</keyword>
<sequence>MELTSELIKVSQHQRFIGLGLCTQEPPLVMAQQCLWSLRLLLELRVNPFGCWSWLSRFQKGSDYMDPPAPAQMLAPPQELTETLDMDSATEPPPMPDQFAGTHQDLNDQLTPHQKLPEVGPVLDWDQNQALALPPQLKSKTEPPGMSQAEGHQSFEILVPSLDSHSSRATKFIVSPPNLKKDLAHQAPEPPEEVRFEPTLPSDVEGPELPEEEEPSVQQEPPQAMKPFVAHQEVPNLPPEPTTEMEPFLLQQEGPAETLQTIEEVKPPVPEEVPSKPSEPPHKVEPSSVQQETPFQTPEVLEESEPSLTEQEAQTQSLQPPEVVTTPSSVHHEMTLQPTGQNQIHHSTLPKVTIKSVDVELTLTQEPTKEVQSCPTQQEVTAPSQMPSEEIESFPVHQEVPAHPLKPNEEVEPSPVQQEASAQPLKASPGQLEAPAHPPKPSVEEEASVQASPVQQGGAYQPVKLPEEVEPSPVQQEAPTQPHLSNLPNVTVKPADLQLTLTPEPTKEVKPPTHQEDLAQPPEPPNVVLTLPSLRDISTSRSSTNSAFSLASNIS</sequence>
<dbReference type="AlphaFoldDB" id="A0A9B0X2Y2"/>